<evidence type="ECO:0000256" key="2">
    <source>
        <dbReference type="ARBA" id="ARBA00022801"/>
    </source>
</evidence>
<dbReference type="InterPro" id="IPR010016">
    <property type="entry name" value="PxpB"/>
</dbReference>
<evidence type="ECO:0000259" key="4">
    <source>
        <dbReference type="SMART" id="SM00796"/>
    </source>
</evidence>
<dbReference type="InterPro" id="IPR029000">
    <property type="entry name" value="Cyclophilin-like_dom_sf"/>
</dbReference>
<organism evidence="5 6">
    <name type="scientific">Staphylococcus agnetis</name>
    <dbReference type="NCBI Taxonomy" id="985762"/>
    <lineage>
        <taxon>Bacteria</taxon>
        <taxon>Bacillati</taxon>
        <taxon>Bacillota</taxon>
        <taxon>Bacilli</taxon>
        <taxon>Bacillales</taxon>
        <taxon>Staphylococcaceae</taxon>
        <taxon>Staphylococcus</taxon>
    </lineage>
</organism>
<dbReference type="Pfam" id="PF02682">
    <property type="entry name" value="CT_C_D"/>
    <property type="match status" value="1"/>
</dbReference>
<reference evidence="5" key="1">
    <citation type="submission" date="2019-11" db="EMBL/GenBank/DDBJ databases">
        <title>Whole genome comparisons of Staphylococcus agnetis isolates from cattle and chickens.</title>
        <authorList>
            <person name="Rhoads D."/>
            <person name="Shwani A."/>
            <person name="Adkins P."/>
            <person name="Calcutt M."/>
            <person name="Middleton J."/>
        </authorList>
    </citation>
    <scope>NUCLEOTIDE SEQUENCE</scope>
    <source>
        <strain evidence="5">1387</strain>
    </source>
</reference>
<gene>
    <name evidence="5" type="primary">pxpB</name>
    <name evidence="5" type="ORF">GLV84_11270</name>
</gene>
<dbReference type="SUPFAM" id="SSF160467">
    <property type="entry name" value="PH0987 N-terminal domain-like"/>
    <property type="match status" value="1"/>
</dbReference>
<keyword evidence="2 5" id="KW-0378">Hydrolase</keyword>
<dbReference type="SMART" id="SM00796">
    <property type="entry name" value="AHS1"/>
    <property type="match status" value="1"/>
</dbReference>
<sequence>MEYQQISEQAFMIYFESNIDETTFNRLHIVKTYIESLEHPDIKEIVPSYRALLVYFDGISIKYESLLKDLKLEMITFDDIAINQPRRIINLPVLYGGKWGPDLEIVAQHNQLTAEQVVQTHTEGYYLVYMIGFMPGFPFLGGLDKRIHTPRKSEPRIKIPAGSVGIANNQTGLYPEDSPGGWQIIGQSPIKVFDIHRDPKILYQPGDKIKFYAINEEQFLHIKKYTQNGLIDYKDWVIINYEH</sequence>
<dbReference type="NCBIfam" id="TIGR00370">
    <property type="entry name" value="5-oxoprolinase subunit PxpB"/>
    <property type="match status" value="1"/>
</dbReference>
<evidence type="ECO:0000313" key="6">
    <source>
        <dbReference type="Proteomes" id="UP000646308"/>
    </source>
</evidence>
<evidence type="ECO:0000313" key="5">
    <source>
        <dbReference type="EMBL" id="NJI03408.1"/>
    </source>
</evidence>
<accession>A0A2T4MJC0</accession>
<dbReference type="GeneID" id="57691714"/>
<comment type="caution">
    <text evidence="5">The sequence shown here is derived from an EMBL/GenBank/DDBJ whole genome shotgun (WGS) entry which is preliminary data.</text>
</comment>
<keyword evidence="1" id="KW-0547">Nucleotide-binding</keyword>
<proteinExistence type="predicted"/>
<dbReference type="Proteomes" id="UP000646308">
    <property type="component" value="Unassembled WGS sequence"/>
</dbReference>
<dbReference type="EMBL" id="WMFL01000085">
    <property type="protein sequence ID" value="NJI03408.1"/>
    <property type="molecule type" value="Genomic_DNA"/>
</dbReference>
<dbReference type="RefSeq" id="WP_107368569.1">
    <property type="nucleotide sequence ID" value="NZ_CP045927.1"/>
</dbReference>
<protein>
    <submittedName>
        <fullName evidence="5">5-oxoprolinase subunit PxpB</fullName>
        <ecNumber evidence="5">3.5.2.9</ecNumber>
    </submittedName>
</protein>
<feature type="domain" description="Carboxyltransferase" evidence="4">
    <location>
        <begin position="1"/>
        <end position="203"/>
    </location>
</feature>
<dbReference type="GO" id="GO:0017168">
    <property type="term" value="F:5-oxoprolinase (ATP-hydrolyzing) activity"/>
    <property type="evidence" value="ECO:0007669"/>
    <property type="project" value="UniProtKB-EC"/>
</dbReference>
<dbReference type="GO" id="GO:0005524">
    <property type="term" value="F:ATP binding"/>
    <property type="evidence" value="ECO:0007669"/>
    <property type="project" value="UniProtKB-KW"/>
</dbReference>
<evidence type="ECO:0000256" key="1">
    <source>
        <dbReference type="ARBA" id="ARBA00022741"/>
    </source>
</evidence>
<evidence type="ECO:0000256" key="3">
    <source>
        <dbReference type="ARBA" id="ARBA00022840"/>
    </source>
</evidence>
<dbReference type="AlphaFoldDB" id="A0A2T4MJC0"/>
<name>A0A2T4MJC0_9STAP</name>
<dbReference type="SUPFAM" id="SSF50891">
    <property type="entry name" value="Cyclophilin-like"/>
    <property type="match status" value="1"/>
</dbReference>
<dbReference type="Gene3D" id="2.40.100.10">
    <property type="entry name" value="Cyclophilin-like"/>
    <property type="match status" value="1"/>
</dbReference>
<dbReference type="Gene3D" id="3.30.1360.40">
    <property type="match status" value="1"/>
</dbReference>
<keyword evidence="3" id="KW-0067">ATP-binding</keyword>
<dbReference type="PANTHER" id="PTHR34698:SF2">
    <property type="entry name" value="5-OXOPROLINASE SUBUNIT B"/>
    <property type="match status" value="1"/>
</dbReference>
<dbReference type="InterPro" id="IPR003833">
    <property type="entry name" value="CT_C_D"/>
</dbReference>
<dbReference type="EC" id="3.5.2.9" evidence="5"/>
<dbReference type="PANTHER" id="PTHR34698">
    <property type="entry name" value="5-OXOPROLINASE SUBUNIT B"/>
    <property type="match status" value="1"/>
</dbReference>